<comment type="similarity">
    <text evidence="1">Belongs to the peptidase M14 family.</text>
</comment>
<dbReference type="Proteomes" id="UP000271683">
    <property type="component" value="Unassembled WGS sequence"/>
</dbReference>
<evidence type="ECO:0000313" key="5">
    <source>
        <dbReference type="EMBL" id="ROP32793.1"/>
    </source>
</evidence>
<keyword evidence="3" id="KW-0732">Signal</keyword>
<dbReference type="PROSITE" id="PS52035">
    <property type="entry name" value="PEPTIDASE_M14"/>
    <property type="match status" value="1"/>
</dbReference>
<dbReference type="InterPro" id="IPR000834">
    <property type="entry name" value="Peptidase_M14"/>
</dbReference>
<name>A0A3N1GRC4_9ACTN</name>
<reference evidence="5 6" key="1">
    <citation type="submission" date="2018-11" db="EMBL/GenBank/DDBJ databases">
        <title>Sequencing the genomes of 1000 actinobacteria strains.</title>
        <authorList>
            <person name="Klenk H.-P."/>
        </authorList>
    </citation>
    <scope>NUCLEOTIDE SEQUENCE [LARGE SCALE GENOMIC DNA]</scope>
    <source>
        <strain evidence="5 6">DSM 43634</strain>
    </source>
</reference>
<feature type="chain" id="PRO_5017940944" evidence="3">
    <location>
        <begin position="27"/>
        <end position="353"/>
    </location>
</feature>
<dbReference type="AlphaFoldDB" id="A0A3N1GRC4"/>
<evidence type="ECO:0000256" key="1">
    <source>
        <dbReference type="PROSITE-ProRule" id="PRU01379"/>
    </source>
</evidence>
<sequence length="353" mass="37459">MRSRLCAVVGAVVIGAGLLTPPSASAAPGAPQAPSVASLAASAPAGLIPDRPMPEEVARALTRVARASDGRVRLGTVGSSNEQRPLPLASVGTGGVRLLYLTQQHGDEPLGTPAAVRALWALGVPDSAWHRWLRSRVTLDIVVQVNPDGAVRNQRYNHDPSAGGEYSEPGVGYDINRFHNPLTPIEDIPVPEARAILRRWHATHPAIVVDYHMQGRYLQPDGRETTASILWPTTTLAGEAAVTRSRQVAVRNFDVLTSVAGANVTRYPGGDYEGIARNGYGILGSASLLVELSDLPPEQADFQIRTAFTSMIATVHGAANGSLWRTDPARADTIPERGPSLPDVTTLRRADAA</sequence>
<feature type="signal peptide" evidence="3">
    <location>
        <begin position="1"/>
        <end position="26"/>
    </location>
</feature>
<evidence type="ECO:0000256" key="2">
    <source>
        <dbReference type="SAM" id="MobiDB-lite"/>
    </source>
</evidence>
<dbReference type="EMBL" id="RJKL01000001">
    <property type="protein sequence ID" value="ROP32793.1"/>
    <property type="molecule type" value="Genomic_DNA"/>
</dbReference>
<dbReference type="Gene3D" id="3.40.630.10">
    <property type="entry name" value="Zn peptidases"/>
    <property type="match status" value="1"/>
</dbReference>
<proteinExistence type="inferred from homology"/>
<evidence type="ECO:0000256" key="3">
    <source>
        <dbReference type="SAM" id="SignalP"/>
    </source>
</evidence>
<dbReference type="GO" id="GO:0008270">
    <property type="term" value="F:zinc ion binding"/>
    <property type="evidence" value="ECO:0007669"/>
    <property type="project" value="InterPro"/>
</dbReference>
<dbReference type="SUPFAM" id="SSF53187">
    <property type="entry name" value="Zn-dependent exopeptidases"/>
    <property type="match status" value="1"/>
</dbReference>
<evidence type="ECO:0000313" key="6">
    <source>
        <dbReference type="Proteomes" id="UP000271683"/>
    </source>
</evidence>
<keyword evidence="5" id="KW-0645">Protease</keyword>
<evidence type="ECO:0000259" key="4">
    <source>
        <dbReference type="PROSITE" id="PS52035"/>
    </source>
</evidence>
<comment type="caution">
    <text evidence="5">The sequence shown here is derived from an EMBL/GenBank/DDBJ whole genome shotgun (WGS) entry which is preliminary data.</text>
</comment>
<keyword evidence="5" id="KW-0378">Hydrolase</keyword>
<keyword evidence="5" id="KW-0121">Carboxypeptidase</keyword>
<dbReference type="Pfam" id="PF00246">
    <property type="entry name" value="Peptidase_M14"/>
    <property type="match status" value="1"/>
</dbReference>
<accession>A0A3N1GRC4</accession>
<dbReference type="RefSeq" id="WP_211277981.1">
    <property type="nucleotide sequence ID" value="NZ_RJKL01000001.1"/>
</dbReference>
<feature type="region of interest" description="Disordered" evidence="2">
    <location>
        <begin position="330"/>
        <end position="353"/>
    </location>
</feature>
<dbReference type="GO" id="GO:0006508">
    <property type="term" value="P:proteolysis"/>
    <property type="evidence" value="ECO:0007669"/>
    <property type="project" value="InterPro"/>
</dbReference>
<feature type="active site" description="Proton donor/acceptor" evidence="1">
    <location>
        <position position="291"/>
    </location>
</feature>
<gene>
    <name evidence="5" type="ORF">EDD30_5741</name>
</gene>
<protein>
    <submittedName>
        <fullName evidence="5">Zinc carboxypeptidase</fullName>
    </submittedName>
</protein>
<dbReference type="GO" id="GO:0004181">
    <property type="term" value="F:metallocarboxypeptidase activity"/>
    <property type="evidence" value="ECO:0007669"/>
    <property type="project" value="InterPro"/>
</dbReference>
<feature type="domain" description="Peptidase M14" evidence="4">
    <location>
        <begin position="49"/>
        <end position="318"/>
    </location>
</feature>
<organism evidence="5 6">
    <name type="scientific">Couchioplanes caeruleus</name>
    <dbReference type="NCBI Taxonomy" id="56438"/>
    <lineage>
        <taxon>Bacteria</taxon>
        <taxon>Bacillati</taxon>
        <taxon>Actinomycetota</taxon>
        <taxon>Actinomycetes</taxon>
        <taxon>Micromonosporales</taxon>
        <taxon>Micromonosporaceae</taxon>
        <taxon>Couchioplanes</taxon>
    </lineage>
</organism>